<evidence type="ECO:0000256" key="8">
    <source>
        <dbReference type="SAM" id="Phobius"/>
    </source>
</evidence>
<organism evidence="9 10">
    <name type="scientific">Cohnella phaseoli</name>
    <dbReference type="NCBI Taxonomy" id="456490"/>
    <lineage>
        <taxon>Bacteria</taxon>
        <taxon>Bacillati</taxon>
        <taxon>Bacillota</taxon>
        <taxon>Bacilli</taxon>
        <taxon>Bacillales</taxon>
        <taxon>Paenibacillaceae</taxon>
        <taxon>Cohnella</taxon>
    </lineage>
</organism>
<reference evidence="9 10" key="1">
    <citation type="submission" date="2018-07" db="EMBL/GenBank/DDBJ databases">
        <title>Genomic Encyclopedia of Type Strains, Phase III (KMG-III): the genomes of soil and plant-associated and newly described type strains.</title>
        <authorList>
            <person name="Whitman W."/>
        </authorList>
    </citation>
    <scope>NUCLEOTIDE SEQUENCE [LARGE SCALE GENOMIC DNA]</scope>
    <source>
        <strain evidence="9 10">CECT 7287</strain>
    </source>
</reference>
<evidence type="ECO:0000256" key="5">
    <source>
        <dbReference type="ARBA" id="ARBA00022801"/>
    </source>
</evidence>
<keyword evidence="7 8" id="KW-0472">Membrane</keyword>
<keyword evidence="3" id="KW-0645">Protease</keyword>
<feature type="transmembrane region" description="Helical" evidence="8">
    <location>
        <begin position="45"/>
        <end position="69"/>
    </location>
</feature>
<dbReference type="RefSeq" id="WP_116059786.1">
    <property type="nucleotide sequence ID" value="NZ_QRDZ01000004.1"/>
</dbReference>
<evidence type="ECO:0000313" key="10">
    <source>
        <dbReference type="Proteomes" id="UP000256977"/>
    </source>
</evidence>
<dbReference type="EMBL" id="QRDZ01000004">
    <property type="protein sequence ID" value="RED85359.1"/>
    <property type="molecule type" value="Genomic_DNA"/>
</dbReference>
<accession>A0A3D9KG59</accession>
<keyword evidence="10" id="KW-1185">Reference proteome</keyword>
<evidence type="ECO:0000256" key="3">
    <source>
        <dbReference type="ARBA" id="ARBA00022670"/>
    </source>
</evidence>
<gene>
    <name evidence="9" type="ORF">DFP98_10464</name>
</gene>
<dbReference type="GO" id="GO:0009372">
    <property type="term" value="P:quorum sensing"/>
    <property type="evidence" value="ECO:0007669"/>
    <property type="project" value="UniProtKB-KW"/>
</dbReference>
<dbReference type="Proteomes" id="UP000256977">
    <property type="component" value="Unassembled WGS sequence"/>
</dbReference>
<dbReference type="Pfam" id="PF04647">
    <property type="entry name" value="AgrB"/>
    <property type="match status" value="1"/>
</dbReference>
<evidence type="ECO:0000313" key="9">
    <source>
        <dbReference type="EMBL" id="RED85359.1"/>
    </source>
</evidence>
<comment type="caution">
    <text evidence="9">The sequence shown here is derived from an EMBL/GenBank/DDBJ whole genome shotgun (WGS) entry which is preliminary data.</text>
</comment>
<dbReference type="OrthoDB" id="2666767at2"/>
<keyword evidence="1" id="KW-1003">Cell membrane</keyword>
<feature type="transmembrane region" description="Helical" evidence="8">
    <location>
        <begin position="81"/>
        <end position="99"/>
    </location>
</feature>
<sequence length="180" mass="19602">MNWSYRLANHLAIKIHAANPQHPVSLPVQRYAIETVISYTIINSISLGIGLMFGKALQVFIVMVGFSLLRLITGGRHFSSPTACIVTTIIGFNAVPLLAEYIHLPLHTFVITVGSLILCTVFAPQGKRSIIKQHHIIKLAGGAIIAVNFIVESPSLAIAFLLQTLTLVHFIRGGEANEKN</sequence>
<protein>
    <submittedName>
        <fullName evidence="9">Accessory gene regulator B</fullName>
    </submittedName>
</protein>
<dbReference type="SMART" id="SM00793">
    <property type="entry name" value="AgrB"/>
    <property type="match status" value="1"/>
</dbReference>
<evidence type="ECO:0000256" key="2">
    <source>
        <dbReference type="ARBA" id="ARBA00022654"/>
    </source>
</evidence>
<evidence type="ECO:0000256" key="7">
    <source>
        <dbReference type="ARBA" id="ARBA00023136"/>
    </source>
</evidence>
<dbReference type="GO" id="GO:0008233">
    <property type="term" value="F:peptidase activity"/>
    <property type="evidence" value="ECO:0007669"/>
    <property type="project" value="UniProtKB-KW"/>
</dbReference>
<evidence type="ECO:0000256" key="4">
    <source>
        <dbReference type="ARBA" id="ARBA00022692"/>
    </source>
</evidence>
<feature type="transmembrane region" description="Helical" evidence="8">
    <location>
        <begin position="136"/>
        <end position="162"/>
    </location>
</feature>
<keyword evidence="5" id="KW-0378">Hydrolase</keyword>
<evidence type="ECO:0000256" key="6">
    <source>
        <dbReference type="ARBA" id="ARBA00022989"/>
    </source>
</evidence>
<dbReference type="InterPro" id="IPR006741">
    <property type="entry name" value="AgrB"/>
</dbReference>
<dbReference type="AlphaFoldDB" id="A0A3D9KG59"/>
<dbReference type="GO" id="GO:0016020">
    <property type="term" value="C:membrane"/>
    <property type="evidence" value="ECO:0007669"/>
    <property type="project" value="InterPro"/>
</dbReference>
<dbReference type="GO" id="GO:0006508">
    <property type="term" value="P:proteolysis"/>
    <property type="evidence" value="ECO:0007669"/>
    <property type="project" value="UniProtKB-KW"/>
</dbReference>
<evidence type="ECO:0000256" key="1">
    <source>
        <dbReference type="ARBA" id="ARBA00022475"/>
    </source>
</evidence>
<feature type="transmembrane region" description="Helical" evidence="8">
    <location>
        <begin position="105"/>
        <end position="124"/>
    </location>
</feature>
<keyword evidence="6 8" id="KW-1133">Transmembrane helix</keyword>
<name>A0A3D9KG59_9BACL</name>
<keyword evidence="4 8" id="KW-0812">Transmembrane</keyword>
<keyword evidence="2" id="KW-0673">Quorum sensing</keyword>
<proteinExistence type="predicted"/>